<dbReference type="Proteomes" id="UP001177023">
    <property type="component" value="Unassembled WGS sequence"/>
</dbReference>
<protein>
    <submittedName>
        <fullName evidence="1">Uncharacterized protein</fullName>
    </submittedName>
</protein>
<keyword evidence="2" id="KW-1185">Reference proteome</keyword>
<sequence length="138" mass="15719">MLSSTTDPPLPTLEGQKINHFYCGRENSRNSEEYEFALGSISCYANLQGYAMQVLNLAEEPGLAQKCPQKDFMFRRHCALAEFLAASQYGWALFLDADIGVVNPLHRLENYTLTEDLNLVFYNRFYNDEVASGSYIVR</sequence>
<organism evidence="1 2">
    <name type="scientific">Mesorhabditis spiculigera</name>
    <dbReference type="NCBI Taxonomy" id="96644"/>
    <lineage>
        <taxon>Eukaryota</taxon>
        <taxon>Metazoa</taxon>
        <taxon>Ecdysozoa</taxon>
        <taxon>Nematoda</taxon>
        <taxon>Chromadorea</taxon>
        <taxon>Rhabditida</taxon>
        <taxon>Rhabditina</taxon>
        <taxon>Rhabditomorpha</taxon>
        <taxon>Rhabditoidea</taxon>
        <taxon>Rhabditidae</taxon>
        <taxon>Mesorhabditinae</taxon>
        <taxon>Mesorhabditis</taxon>
    </lineage>
</organism>
<dbReference type="PANTHER" id="PTHR31562">
    <property type="entry name" value="PROTEIN CBG18972"/>
    <property type="match status" value="1"/>
</dbReference>
<gene>
    <name evidence="1" type="ORF">MSPICULIGERA_LOCUS8055</name>
</gene>
<reference evidence="1" key="1">
    <citation type="submission" date="2023-06" db="EMBL/GenBank/DDBJ databases">
        <authorList>
            <person name="Delattre M."/>
        </authorList>
    </citation>
    <scope>NUCLEOTIDE SEQUENCE</scope>
    <source>
        <strain evidence="1">AF72</strain>
    </source>
</reference>
<evidence type="ECO:0000313" key="2">
    <source>
        <dbReference type="Proteomes" id="UP001177023"/>
    </source>
</evidence>
<feature type="non-terminal residue" evidence="1">
    <location>
        <position position="1"/>
    </location>
</feature>
<dbReference type="InterPro" id="IPR004988">
    <property type="entry name" value="DUF273"/>
</dbReference>
<comment type="caution">
    <text evidence="1">The sequence shown here is derived from an EMBL/GenBank/DDBJ whole genome shotgun (WGS) entry which is preliminary data.</text>
</comment>
<proteinExistence type="predicted"/>
<dbReference type="AlphaFoldDB" id="A0AA36CK79"/>
<dbReference type="InterPro" id="IPR029044">
    <property type="entry name" value="Nucleotide-diphossugar_trans"/>
</dbReference>
<dbReference type="EMBL" id="CATQJA010002063">
    <property type="protein sequence ID" value="CAJ0569580.1"/>
    <property type="molecule type" value="Genomic_DNA"/>
</dbReference>
<dbReference type="Gene3D" id="3.90.550.10">
    <property type="entry name" value="Spore Coat Polysaccharide Biosynthesis Protein SpsA, Chain A"/>
    <property type="match status" value="1"/>
</dbReference>
<accession>A0AA36CK79</accession>
<name>A0AA36CK79_9BILA</name>
<dbReference type="PANTHER" id="PTHR31562:SF2">
    <property type="entry name" value="NUCLEOTIDE-DIPHOSPHO-SUGAR TRANSFERASE"/>
    <property type="match status" value="1"/>
</dbReference>
<evidence type="ECO:0000313" key="1">
    <source>
        <dbReference type="EMBL" id="CAJ0569580.1"/>
    </source>
</evidence>
<dbReference type="Pfam" id="PF03314">
    <property type="entry name" value="DUF273"/>
    <property type="match status" value="1"/>
</dbReference>